<evidence type="ECO:0000313" key="3">
    <source>
        <dbReference type="Proteomes" id="UP001152795"/>
    </source>
</evidence>
<reference evidence="2" key="1">
    <citation type="submission" date="2020-04" db="EMBL/GenBank/DDBJ databases">
        <authorList>
            <person name="Alioto T."/>
            <person name="Alioto T."/>
            <person name="Gomez Garrido J."/>
        </authorList>
    </citation>
    <scope>NUCLEOTIDE SEQUENCE</scope>
    <source>
        <strain evidence="2">A484AB</strain>
    </source>
</reference>
<evidence type="ECO:0000313" key="2">
    <source>
        <dbReference type="EMBL" id="CAB3977266.1"/>
    </source>
</evidence>
<dbReference type="EMBL" id="CACRXK020000039">
    <property type="protein sequence ID" value="CAB3977266.1"/>
    <property type="molecule type" value="Genomic_DNA"/>
</dbReference>
<dbReference type="AlphaFoldDB" id="A0A6S7FN11"/>
<sequence>MKRTKQEAEPIEEHDSGFVGPMTLFDTFPHNDTFAETRSLELLPNPLTDNAEIYTFMHNRQDYGVIDMVDAKISADIKIAVAGTGAAPAGDRNIAVNIAPLRYGWKTKAVYLNNQLITPQSSKENELEYIHDFLTTVPSEYKDDQDITLMIRDTPGAASDDPTNLHRNANATGSVNLGARARYVLVNTDVVHECRDKCDLLGRVKRYVPTSFDIKLVLTKLDKTKLLYGTAAHCALVELRLNNLKLSMPILKPNAQLSSAINDLMIQKGEECRYYKITHRYLAIPIPANSRHIVHKDLFNGARPTRLITKIISQDRYNGSHILAPYKAGFPNITRFAVSINEAEIPPVITSATDAYINLRQVLDRRYSEMPCNFADYKSDFGMIVTDLSPNRDGYSQVLPNATSGNISIKIDFRNDTAAAQQLFIMKCCRKRKRRSKKQKGVKKRSQKGGWNHKKWEKTTLKLAQIGSGPRKQRGGGDFWKTFGKVANDTRPRKRDFYNQKGGFGYMDPQKWAKDIAGD</sequence>
<protein>
    <submittedName>
        <fullName evidence="2">Uncharacterized protein</fullName>
    </submittedName>
</protein>
<keyword evidence="3" id="KW-1185">Reference proteome</keyword>
<proteinExistence type="predicted"/>
<name>A0A6S7FN11_PARCT</name>
<comment type="caution">
    <text evidence="2">The sequence shown here is derived from an EMBL/GenBank/DDBJ whole genome shotgun (WGS) entry which is preliminary data.</text>
</comment>
<evidence type="ECO:0000256" key="1">
    <source>
        <dbReference type="SAM" id="MobiDB-lite"/>
    </source>
</evidence>
<dbReference type="Proteomes" id="UP001152795">
    <property type="component" value="Unassembled WGS sequence"/>
</dbReference>
<accession>A0A6S7FN11</accession>
<feature type="region of interest" description="Disordered" evidence="1">
    <location>
        <begin position="432"/>
        <end position="454"/>
    </location>
</feature>
<gene>
    <name evidence="2" type="ORF">PACLA_8A067231</name>
</gene>
<organism evidence="2 3">
    <name type="scientific">Paramuricea clavata</name>
    <name type="common">Red gorgonian</name>
    <name type="synonym">Violescent sea-whip</name>
    <dbReference type="NCBI Taxonomy" id="317549"/>
    <lineage>
        <taxon>Eukaryota</taxon>
        <taxon>Metazoa</taxon>
        <taxon>Cnidaria</taxon>
        <taxon>Anthozoa</taxon>
        <taxon>Octocorallia</taxon>
        <taxon>Malacalcyonacea</taxon>
        <taxon>Plexauridae</taxon>
        <taxon>Paramuricea</taxon>
    </lineage>
</organism>